<keyword evidence="5" id="KW-0732">Signal</keyword>
<feature type="domain" description="Haemolysin activator HlyB C-terminal" evidence="6">
    <location>
        <begin position="230"/>
        <end position="545"/>
    </location>
</feature>
<feature type="chain" id="PRO_5003115409" evidence="5">
    <location>
        <begin position="28"/>
        <end position="581"/>
    </location>
</feature>
<dbReference type="GeneID" id="29391386"/>
<dbReference type="PANTHER" id="PTHR34597">
    <property type="entry name" value="SLR1661 PROTEIN"/>
    <property type="match status" value="1"/>
</dbReference>
<accession>D8INY9</accession>
<dbReference type="GO" id="GO:0098046">
    <property type="term" value="C:type V protein secretion system complex"/>
    <property type="evidence" value="ECO:0007669"/>
    <property type="project" value="TreeGrafter"/>
</dbReference>
<evidence type="ECO:0000259" key="8">
    <source>
        <dbReference type="Pfam" id="PF17287"/>
    </source>
</evidence>
<dbReference type="STRING" id="757424.Hsero_1293"/>
<keyword evidence="10" id="KW-1185">Reference proteome</keyword>
<evidence type="ECO:0000256" key="4">
    <source>
        <dbReference type="SAM" id="MobiDB-lite"/>
    </source>
</evidence>
<feature type="compositionally biased region" description="Basic and acidic residues" evidence="4">
    <location>
        <begin position="37"/>
        <end position="51"/>
    </location>
</feature>
<dbReference type="InterPro" id="IPR035251">
    <property type="entry name" value="ShlB_POTRA"/>
</dbReference>
<keyword evidence="1" id="KW-0472">Membrane</keyword>
<name>D8INY9_HERSS</name>
<keyword evidence="1" id="KW-1134">Transmembrane beta strand</keyword>
<dbReference type="InterPro" id="IPR027282">
    <property type="entry name" value="TPS"/>
</dbReference>
<evidence type="ECO:0000259" key="6">
    <source>
        <dbReference type="Pfam" id="PF03865"/>
    </source>
</evidence>
<evidence type="ECO:0000256" key="3">
    <source>
        <dbReference type="ARBA" id="ARBA00023237"/>
    </source>
</evidence>
<dbReference type="Pfam" id="PF17287">
    <property type="entry name" value="POTRA_3"/>
    <property type="match status" value="1"/>
</dbReference>
<dbReference type="AlphaFoldDB" id="D8INY9"/>
<protein>
    <submittedName>
        <fullName evidence="9">Hemolysin activation translocator protein</fullName>
    </submittedName>
</protein>
<dbReference type="RefSeq" id="WP_013233314.1">
    <property type="nucleotide sequence ID" value="NC_014323.1"/>
</dbReference>
<evidence type="ECO:0000256" key="1">
    <source>
        <dbReference type="ARBA" id="ARBA00022452"/>
    </source>
</evidence>
<proteinExistence type="predicted"/>
<gene>
    <name evidence="9" type="primary">hlyB</name>
    <name evidence="9" type="ordered locus">Hsero_1293</name>
</gene>
<keyword evidence="3" id="KW-0998">Cell outer membrane</keyword>
<feature type="signal peptide" evidence="5">
    <location>
        <begin position="1"/>
        <end position="27"/>
    </location>
</feature>
<evidence type="ECO:0000259" key="7">
    <source>
        <dbReference type="Pfam" id="PF08479"/>
    </source>
</evidence>
<evidence type="ECO:0000256" key="2">
    <source>
        <dbReference type="ARBA" id="ARBA00022692"/>
    </source>
</evidence>
<feature type="domain" description="ShlB POTRA" evidence="8">
    <location>
        <begin position="173"/>
        <end position="225"/>
    </location>
</feature>
<evidence type="ECO:0000313" key="10">
    <source>
        <dbReference type="Proteomes" id="UP000000329"/>
    </source>
</evidence>
<dbReference type="Gene3D" id="3.10.20.310">
    <property type="entry name" value="membrane protein fhac"/>
    <property type="match status" value="1"/>
</dbReference>
<sequence length="581" mass="63862">MKCRLHRGIVGLSFSLCCAAFSLPAVAQVAQNSDAEELRRRAQQEAQERQRQLQQPSVSLPRQRSDEDLQSYTLAPESLCFPVQRVTLAFPEQVSEAVRRTGGFALQMDPFHFIQTYLAGYAGSCLGQQGIETILRRVTGQILERGYSTTRVGIGQQDLSTGQLSITLVPGIIHAIRFKDPAITASYRSAFPTQAGALLNLRDLEQGLEQMKRVASQDVDMQILPTDVPGQSDVVLEVKRIKPWKLTLSLDDSGAKSTGKYQAGINLAIDDLLGINDLFNAGFSSDADRMGQARGTTGNNFSYSAPAGYWTFGVSGSTSRYHQRIAGLFQTFVSSGHSENLEVRVQKLFQRDAQQKNSLQLRIGKRWSRSYIDDTEIEVQRRNTTFAELGWMHRHYFGDVQLDATLANRWGVSWFNGAADAPDRLSDGPTYRYSMQTIDATVVAPFKLGGQSLTYVGTLRGQHSRSRLYLTDQFAIGSRYTVRGFDGELTLASESGVFLRNDLEIALGSTGAALYAGLDAGRLYGPSVANLQGDTLAGAAIGLRGAVSGLHYELFAGWALVRPEQFQTAMPAAGFNLIYQF</sequence>
<dbReference type="InterPro" id="IPR051544">
    <property type="entry name" value="TPS_OM_transporter"/>
</dbReference>
<dbReference type="OrthoDB" id="290122at2"/>
<organism evidence="9 10">
    <name type="scientific">Herbaspirillum seropedicae (strain SmR1)</name>
    <dbReference type="NCBI Taxonomy" id="757424"/>
    <lineage>
        <taxon>Bacteria</taxon>
        <taxon>Pseudomonadati</taxon>
        <taxon>Pseudomonadota</taxon>
        <taxon>Betaproteobacteria</taxon>
        <taxon>Burkholderiales</taxon>
        <taxon>Oxalobacteraceae</taxon>
        <taxon>Herbaspirillum</taxon>
    </lineage>
</organism>
<dbReference type="PANTHER" id="PTHR34597:SF3">
    <property type="entry name" value="OUTER MEMBRANE TRANSPORTER CDIB"/>
    <property type="match status" value="1"/>
</dbReference>
<dbReference type="InterPro" id="IPR013686">
    <property type="entry name" value="Polypept-transport_assoc_ShlB"/>
</dbReference>
<evidence type="ECO:0000313" key="9">
    <source>
        <dbReference type="EMBL" id="ADJ62809.1"/>
    </source>
</evidence>
<dbReference type="eggNOG" id="COG2831">
    <property type="taxonomic scope" value="Bacteria"/>
</dbReference>
<dbReference type="HOGENOM" id="CLU_020581_2_0_4"/>
<evidence type="ECO:0000256" key="5">
    <source>
        <dbReference type="SAM" id="SignalP"/>
    </source>
</evidence>
<dbReference type="Pfam" id="PF03865">
    <property type="entry name" value="ShlB"/>
    <property type="match status" value="1"/>
</dbReference>
<reference evidence="9 10" key="1">
    <citation type="submission" date="2010-04" db="EMBL/GenBank/DDBJ databases">
        <title>The genome of Herbaspirillum seropedicae SmR1, an endophytic, nitrogen-fixing, plant-growth promoting beta-Proteobacteria.</title>
        <authorList>
            <person name="Pedrosa F.O."/>
            <person name="Monteiro R.A."/>
            <person name="Wassem R."/>
            <person name="Cruz L.M."/>
            <person name="Ayub R.A."/>
            <person name="Colauto N.B."/>
            <person name="Fernandez M.A."/>
            <person name="Fungaro M.H.P."/>
            <person name="Grisard E.C."/>
            <person name="Hungria M."/>
            <person name="Madeira H.M.F."/>
            <person name="Nodari R.O."/>
            <person name="Osaku C.A."/>
            <person name="Petzl-Erler M.L."/>
            <person name="Terenzi H."/>
            <person name="Vieira L.G.E."/>
            <person name="Almeida M.I.M."/>
            <person name="Alves L.R."/>
            <person name="Arantes O.M.N."/>
            <person name="Balsanelli E."/>
            <person name="Barcellos F.G."/>
            <person name="Baura V.A."/>
            <person name="Binde D.R."/>
            <person name="Campo R.J."/>
            <person name="Chubatsu L.S."/>
            <person name="Chueire L.M.O."/>
            <person name="Ciferri R.R."/>
            <person name="Correa L.C."/>
            <person name="da Conceicao Silva J.L."/>
            <person name="Dabul A.N.G."/>
            <person name="Dambros B.P."/>
            <person name="Faoro H."/>
            <person name="Favetti A."/>
            <person name="Friedermann G."/>
            <person name="Furlaneto M.C."/>
            <person name="Gasques L.S."/>
            <person name="Gimenes C.C.T."/>
            <person name="Gioppo N.M.R."/>
            <person name="Glienke-Blanco C."/>
            <person name="Godoy L.P."/>
            <person name="Guerra M.P."/>
            <person name="Karp S."/>
            <person name="Kava-Cordeiro V."/>
            <person name="Margarido V.P."/>
            <person name="Mathioni S.M."/>
            <person name="Menck-Soares M.A."/>
            <person name="Murace N.K."/>
            <person name="Nicolas M.F."/>
            <person name="Oliveira C.E.C."/>
            <person name="Pagnan N.A.B."/>
            <person name="Pamphile J.A."/>
            <person name="Patussi E.V."/>
            <person name="Pereira L.F.P."/>
            <person name="Pereira-Ferrari L."/>
            <person name="Pinto F.G.S."/>
            <person name="Precoma C."/>
            <person name="Prioli A.J."/>
            <person name="Prioli S.M.A.P."/>
            <person name="Raittz R.T."/>
            <person name="Ramos H.J.O."/>
            <person name="Ribeiro E.M.S.F."/>
            <person name="Rigo L.U."/>
            <person name="Rocha C.L.M.S.C."/>
            <person name="Rocha S.N."/>
            <person name="Santos K."/>
            <person name="Satori D."/>
            <person name="Silva A.G."/>
            <person name="Simao R.C.G."/>
            <person name="Soares M.A.M."/>
            <person name="Souza E.M."/>
            <person name="Steffens M.B.R."/>
            <person name="Steindel M."/>
            <person name="Tadra-Sfeir M.Z."/>
            <person name="Takahashi E.K."/>
            <person name="Torres R.A."/>
            <person name="Valle J.S."/>
            <person name="Vernal J.I."/>
            <person name="Vilas-Boas L.A."/>
            <person name="Watanabe M.A.E."/>
            <person name="Weiss V.A."/>
            <person name="Yates M.A."/>
            <person name="Souza E.M."/>
        </authorList>
    </citation>
    <scope>NUCLEOTIDE SEQUENCE [LARGE SCALE GENOMIC DNA]</scope>
    <source>
        <strain evidence="9 10">SmR1</strain>
    </source>
</reference>
<dbReference type="EMBL" id="CP002039">
    <property type="protein sequence ID" value="ADJ62809.1"/>
    <property type="molecule type" value="Genomic_DNA"/>
</dbReference>
<dbReference type="GO" id="GO:0008320">
    <property type="term" value="F:protein transmembrane transporter activity"/>
    <property type="evidence" value="ECO:0007669"/>
    <property type="project" value="TreeGrafter"/>
</dbReference>
<feature type="domain" description="Polypeptide-transport-associated ShlB-type" evidence="7">
    <location>
        <begin position="114"/>
        <end position="171"/>
    </location>
</feature>
<dbReference type="PIRSF" id="PIRSF029745">
    <property type="entry name" value="FhaC"/>
    <property type="match status" value="1"/>
</dbReference>
<dbReference type="InterPro" id="IPR005565">
    <property type="entry name" value="Hemolysn_activator_HlyB_C"/>
</dbReference>
<dbReference type="Gene3D" id="2.40.160.50">
    <property type="entry name" value="membrane protein fhac: a member of the omp85/tpsb transporter family"/>
    <property type="match status" value="1"/>
</dbReference>
<dbReference type="Proteomes" id="UP000000329">
    <property type="component" value="Chromosome"/>
</dbReference>
<feature type="region of interest" description="Disordered" evidence="4">
    <location>
        <begin position="37"/>
        <end position="66"/>
    </location>
</feature>
<dbReference type="GO" id="GO:0046819">
    <property type="term" value="P:protein secretion by the type V secretion system"/>
    <property type="evidence" value="ECO:0007669"/>
    <property type="project" value="TreeGrafter"/>
</dbReference>
<dbReference type="Pfam" id="PF08479">
    <property type="entry name" value="POTRA_2"/>
    <property type="match status" value="1"/>
</dbReference>
<keyword evidence="2" id="KW-0812">Transmembrane</keyword>
<dbReference type="KEGG" id="hse:Hsero_1293"/>